<reference evidence="3" key="1">
    <citation type="submission" date="2011-01" db="EMBL/GenBank/DDBJ databases">
        <title>Complete sequence of chromosome of Acidobacterium sp. MP5ACTX9.</title>
        <authorList>
            <consortium name="US DOE Joint Genome Institute"/>
            <person name="Lucas S."/>
            <person name="Copeland A."/>
            <person name="Lapidus A."/>
            <person name="Cheng J.-F."/>
            <person name="Goodwin L."/>
            <person name="Pitluck S."/>
            <person name="Teshima H."/>
            <person name="Detter J.C."/>
            <person name="Han C."/>
            <person name="Tapia R."/>
            <person name="Land M."/>
            <person name="Hauser L."/>
            <person name="Kyrpides N."/>
            <person name="Ivanova N."/>
            <person name="Ovchinnikova G."/>
            <person name="Pagani I."/>
            <person name="Rawat S.R."/>
            <person name="Mannisto M."/>
            <person name="Haggblom M.M."/>
            <person name="Woyke T."/>
        </authorList>
    </citation>
    <scope>NUCLEOTIDE SEQUENCE [LARGE SCALE GENOMIC DNA]</scope>
    <source>
        <strain evidence="3">MP5ACTX9</strain>
    </source>
</reference>
<dbReference type="AlphaFoldDB" id="E8X3Z3"/>
<sequence length="305" mass="32638">MAKTIGVVLSERVLAGLVVDHKLDGPVRAFPEAADDESGLVEMHTESLIKTICEQVILVQNGHKDIAAVGVAMPGLMKAGVVEDSPNLPQLKGAHISELLSAELKNHGLDVPVHILNDADGVAAGLAAAQGKLDHFIRVWTLGVGIGYGRYPFAPGVWEGGHAVVTLDDKENYCGCGGRGHLEGIMGHRAMRLRFLDMEPEEVFAEAKKGPKGGPGGDDRCFQFKKLWHKALAAGTASSIHNEGPGKFFLTGFNSRFIDLPMLKDYIQQMVKMSPLQSYTLEIVNDDADIRVVGAAVAAELSLQG</sequence>
<evidence type="ECO:0000313" key="2">
    <source>
        <dbReference type="EMBL" id="ADW70501.1"/>
    </source>
</evidence>
<dbReference type="HOGENOM" id="CLU_899451_0_0_0"/>
<dbReference type="OrthoDB" id="107963at2"/>
<dbReference type="PANTHER" id="PTHR18964:SF149">
    <property type="entry name" value="BIFUNCTIONAL UDP-N-ACETYLGLUCOSAMINE 2-EPIMERASE_N-ACETYLMANNOSAMINE KINASE"/>
    <property type="match status" value="1"/>
</dbReference>
<dbReference type="InterPro" id="IPR043129">
    <property type="entry name" value="ATPase_NBD"/>
</dbReference>
<organism evidence="3">
    <name type="scientific">Granulicella tundricola (strain ATCC BAA-1859 / DSM 23138 / MP5ACTX9)</name>
    <dbReference type="NCBI Taxonomy" id="1198114"/>
    <lineage>
        <taxon>Bacteria</taxon>
        <taxon>Pseudomonadati</taxon>
        <taxon>Acidobacteriota</taxon>
        <taxon>Terriglobia</taxon>
        <taxon>Terriglobales</taxon>
        <taxon>Acidobacteriaceae</taxon>
        <taxon>Granulicella</taxon>
    </lineage>
</organism>
<dbReference type="Gene3D" id="3.30.420.40">
    <property type="match status" value="2"/>
</dbReference>
<dbReference type="STRING" id="1198114.AciX9_3496"/>
<protein>
    <submittedName>
        <fullName evidence="2">ROK family protein</fullName>
    </submittedName>
</protein>
<dbReference type="RefSeq" id="WP_013581812.1">
    <property type="nucleotide sequence ID" value="NC_015064.1"/>
</dbReference>
<keyword evidence="3" id="KW-1185">Reference proteome</keyword>
<dbReference type="eggNOG" id="COG1940">
    <property type="taxonomic scope" value="Bacteria"/>
</dbReference>
<dbReference type="Proteomes" id="UP000000343">
    <property type="component" value="Chromosome"/>
</dbReference>
<dbReference type="KEGG" id="acm:AciX9_3496"/>
<evidence type="ECO:0000256" key="1">
    <source>
        <dbReference type="ARBA" id="ARBA00006479"/>
    </source>
</evidence>
<gene>
    <name evidence="2" type="ordered locus">AciX9_3496</name>
</gene>
<dbReference type="SUPFAM" id="SSF53067">
    <property type="entry name" value="Actin-like ATPase domain"/>
    <property type="match status" value="1"/>
</dbReference>
<name>E8X3Z3_GRATM</name>
<dbReference type="EMBL" id="CP002480">
    <property type="protein sequence ID" value="ADW70501.1"/>
    <property type="molecule type" value="Genomic_DNA"/>
</dbReference>
<dbReference type="PANTHER" id="PTHR18964">
    <property type="entry name" value="ROK (REPRESSOR, ORF, KINASE) FAMILY"/>
    <property type="match status" value="1"/>
</dbReference>
<dbReference type="Pfam" id="PF00480">
    <property type="entry name" value="ROK"/>
    <property type="match status" value="1"/>
</dbReference>
<evidence type="ECO:0000313" key="3">
    <source>
        <dbReference type="Proteomes" id="UP000000343"/>
    </source>
</evidence>
<dbReference type="InterPro" id="IPR000600">
    <property type="entry name" value="ROK"/>
</dbReference>
<comment type="similarity">
    <text evidence="1">Belongs to the ROK (NagC/XylR) family.</text>
</comment>
<accession>E8X3Z3</accession>
<proteinExistence type="inferred from homology"/>
<dbReference type="CDD" id="cd23763">
    <property type="entry name" value="ASKHA_ATPase_ROK"/>
    <property type="match status" value="1"/>
</dbReference>
<dbReference type="PaxDb" id="1198114-AciX9_3496"/>